<dbReference type="CDD" id="cd00064">
    <property type="entry name" value="FU"/>
    <property type="match status" value="1"/>
</dbReference>
<dbReference type="CDD" id="cd19941">
    <property type="entry name" value="TIL"/>
    <property type="match status" value="1"/>
</dbReference>
<dbReference type="InterPro" id="IPR009030">
    <property type="entry name" value="Growth_fac_rcpt_cys_sf"/>
</dbReference>
<reference evidence="1" key="1">
    <citation type="submission" date="2013-04" db="EMBL/GenBank/DDBJ databases">
        <title>The Genome Sequence of Fonticula alba ATCC 38817.</title>
        <authorList>
            <consortium name="The Broad Institute Genomics Platform"/>
            <person name="Russ C."/>
            <person name="Cuomo C."/>
            <person name="Burger G."/>
            <person name="Gray M.W."/>
            <person name="Holland P.W.H."/>
            <person name="King N."/>
            <person name="Lang F.B.F."/>
            <person name="Roger A.J."/>
            <person name="Ruiz-Trillo I."/>
            <person name="Brown M."/>
            <person name="Walker B."/>
            <person name="Young S."/>
            <person name="Zeng Q."/>
            <person name="Gargeya S."/>
            <person name="Fitzgerald M."/>
            <person name="Haas B."/>
            <person name="Abouelleil A."/>
            <person name="Allen A.W."/>
            <person name="Alvarado L."/>
            <person name="Arachchi H.M."/>
            <person name="Berlin A.M."/>
            <person name="Chapman S.B."/>
            <person name="Gainer-Dewar J."/>
            <person name="Goldberg J."/>
            <person name="Griggs A."/>
            <person name="Gujja S."/>
            <person name="Hansen M."/>
            <person name="Howarth C."/>
            <person name="Imamovic A."/>
            <person name="Ireland A."/>
            <person name="Larimer J."/>
            <person name="McCowan C."/>
            <person name="Murphy C."/>
            <person name="Pearson M."/>
            <person name="Poon T.W."/>
            <person name="Priest M."/>
            <person name="Roberts A."/>
            <person name="Saif S."/>
            <person name="Shea T."/>
            <person name="Sisk P."/>
            <person name="Sykes S."/>
            <person name="Wortman J."/>
            <person name="Nusbaum C."/>
            <person name="Birren B."/>
        </authorList>
    </citation>
    <scope>NUCLEOTIDE SEQUENCE [LARGE SCALE GENOMIC DNA]</scope>
    <source>
        <strain evidence="1">ATCC 38817</strain>
    </source>
</reference>
<protein>
    <submittedName>
        <fullName evidence="1">Uncharacterized protein</fullName>
    </submittedName>
</protein>
<proteinExistence type="predicted"/>
<keyword evidence="2" id="KW-1185">Reference proteome</keyword>
<dbReference type="SUPFAM" id="SSF57184">
    <property type="entry name" value="Growth factor receptor domain"/>
    <property type="match status" value="1"/>
</dbReference>
<evidence type="ECO:0000313" key="1">
    <source>
        <dbReference type="EMBL" id="KCV67755.1"/>
    </source>
</evidence>
<dbReference type="InterPro" id="IPR006212">
    <property type="entry name" value="Furin_repeat"/>
</dbReference>
<dbReference type="Gene3D" id="2.10.220.10">
    <property type="entry name" value="Hormone Receptor, Insulin-like Growth Factor Receptor 1, Chain A, domain 2"/>
    <property type="match status" value="1"/>
</dbReference>
<name>A0A058Z0G9_FONAL</name>
<gene>
    <name evidence="1" type="ORF">H696_05695</name>
</gene>
<dbReference type="InterPro" id="IPR028994">
    <property type="entry name" value="Integrin_alpha_N"/>
</dbReference>
<dbReference type="AlphaFoldDB" id="A0A058Z0G9"/>
<dbReference type="GeneID" id="20530420"/>
<dbReference type="EMBL" id="KB932213">
    <property type="protein sequence ID" value="KCV67755.1"/>
    <property type="molecule type" value="Genomic_DNA"/>
</dbReference>
<evidence type="ECO:0000313" key="2">
    <source>
        <dbReference type="Proteomes" id="UP000030693"/>
    </source>
</evidence>
<dbReference type="SMART" id="SM00261">
    <property type="entry name" value="FU"/>
    <property type="match status" value="2"/>
</dbReference>
<dbReference type="SUPFAM" id="SSF69318">
    <property type="entry name" value="Integrin alpha N-terminal domain"/>
    <property type="match status" value="1"/>
</dbReference>
<organism evidence="1">
    <name type="scientific">Fonticula alba</name>
    <name type="common">Slime mold</name>
    <dbReference type="NCBI Taxonomy" id="691883"/>
    <lineage>
        <taxon>Eukaryota</taxon>
        <taxon>Rotosphaerida</taxon>
        <taxon>Fonticulaceae</taxon>
        <taxon>Fonticula</taxon>
    </lineage>
</organism>
<dbReference type="RefSeq" id="XP_009497786.1">
    <property type="nucleotide sequence ID" value="XM_009499511.1"/>
</dbReference>
<sequence>MVRPVLALPMLPMLRQQQQQQQQQLTLAPGGSLTPLAWLLAGLALLAAAATTRAALLPTPASLEYHLLRIFPEVLYQDVSLRRNIHFCDFFNQDTLSPGAPDGLDDLIFYDSHYAFETSPEHRASRDAPTPGARYPVHLAHAGVQTFHCITKVPFPLAPLTYLNTRYSPALGRIQEIFYAGSHKTLHQSNGLFSAKQGLGGLTLPVLITAYPMGPDQPFSGLMALYYSYMALMNINLLDSYNSYTEYEKLEIEDLHSITGAASVDLDNDGLPEALIASKHQDLPEDVYVLTHLSRFLDPTLPDQAHCLQRSLLQLPAGFLPGSIILGDFDGDGHASDIALVSDHGSTCTGPAADQCTACPTGQHLLNGTCGTTPAATVTVRPEPGPGTPAVYFQASNLGNFGPMKRLAVASLSSATNQPFLFNDLRAFEHLRRADFSPAGTGARRAEGLLAVDTEKHVMQAVPVPGSGHFTLQMSLAPEMLDLVFRRLAESLHMPLFDDELLECLGDRDNAITSGTGRLCDLALRTTLSRNALEFARPTPDRVLAQQQIILGSSGISPDSMQDAFGAWHPVDNRRGQDRWLSVSKSTFDSVSCSYHWTNLLTVYIQPILKRQDFRPVDLPPGLIMPCAQPHSLPQDPAGVHPPPMLLSVAAPGPSSPALLYLWRSTSTVDGHARMDAPVPLLRAADLGYPQGTSPTTFQLVIMPHTLRHDRAELFFWDGQWFYSAVLTLAPDGAAHLSVQPAVPQSMQMLLHFQQANPTAVRLVPLDVDGDGRPEVAAVRLDTGGVTLFAEAGPHNGCGAGALGTCVEPRPAWAPGNCAPSEPCTWKPTSLQVGDLAACTDGVARDAGPHRPAPHPGADVGAATQLGMVASAAATLAQINSNLARVMPHMAGVVVAPADLATPLPVKAALTVTLYANGLHEESPRLSRHPVAMYDVPLPYPAQELAFTPGPVHGQYHSAVHSLRRTTTGEHLVILPFWTTAHWSAHEETQFIMLTLPSVTPRLSAPHRAHRPGEAAALALPAATALYPALAGTPGDRPAVFFFTNKWQRPEFLFLQPPGDDVPLHQALYYQQSFDTEQMVALVRADGQPAGIVMQPYGCLGCFDSSATLTPGAEPASCVNSTPGAGACSPQAPGCQVCHTDAWTTCLVCQPGFLLTSDWKCLPPDQCPKGTFANPDTGTCSACPIYCLACTADAPHLPP</sequence>
<dbReference type="Proteomes" id="UP000030693">
    <property type="component" value="Unassembled WGS sequence"/>
</dbReference>
<accession>A0A058Z0G9</accession>